<accession>A0A9N8WQF2</accession>
<dbReference type="AlphaFoldDB" id="A0A9N8WQF2"/>
<gene>
    <name evidence="1" type="ORF">DEBURN_LOCUS4186</name>
</gene>
<dbReference type="Proteomes" id="UP000789706">
    <property type="component" value="Unassembled WGS sequence"/>
</dbReference>
<reference evidence="1" key="1">
    <citation type="submission" date="2021-06" db="EMBL/GenBank/DDBJ databases">
        <authorList>
            <person name="Kallberg Y."/>
            <person name="Tangrot J."/>
            <person name="Rosling A."/>
        </authorList>
    </citation>
    <scope>NUCLEOTIDE SEQUENCE</scope>
    <source>
        <strain evidence="1">AZ414A</strain>
    </source>
</reference>
<comment type="caution">
    <text evidence="1">The sequence shown here is derived from an EMBL/GenBank/DDBJ whole genome shotgun (WGS) entry which is preliminary data.</text>
</comment>
<proteinExistence type="predicted"/>
<keyword evidence="2" id="KW-1185">Reference proteome</keyword>
<sequence>MGPIYTCTVLASPPNKFLVIADRNLMYSITQKLLHHTSVHPSFTKLKNCANSL</sequence>
<evidence type="ECO:0000313" key="1">
    <source>
        <dbReference type="EMBL" id="CAG8491206.1"/>
    </source>
</evidence>
<name>A0A9N8WQF2_9GLOM</name>
<protein>
    <submittedName>
        <fullName evidence="1">4782_t:CDS:1</fullName>
    </submittedName>
</protein>
<evidence type="ECO:0000313" key="2">
    <source>
        <dbReference type="Proteomes" id="UP000789706"/>
    </source>
</evidence>
<organism evidence="1 2">
    <name type="scientific">Diversispora eburnea</name>
    <dbReference type="NCBI Taxonomy" id="1213867"/>
    <lineage>
        <taxon>Eukaryota</taxon>
        <taxon>Fungi</taxon>
        <taxon>Fungi incertae sedis</taxon>
        <taxon>Mucoromycota</taxon>
        <taxon>Glomeromycotina</taxon>
        <taxon>Glomeromycetes</taxon>
        <taxon>Diversisporales</taxon>
        <taxon>Diversisporaceae</taxon>
        <taxon>Diversispora</taxon>
    </lineage>
</organism>
<dbReference type="EMBL" id="CAJVPK010000302">
    <property type="protein sequence ID" value="CAG8491206.1"/>
    <property type="molecule type" value="Genomic_DNA"/>
</dbReference>